<name>A0A5C7IA96_9ROSI</name>
<comment type="caution">
    <text evidence="2">The sequence shown here is derived from an EMBL/GenBank/DDBJ whole genome shotgun (WGS) entry which is preliminary data.</text>
</comment>
<evidence type="ECO:0000313" key="2">
    <source>
        <dbReference type="EMBL" id="TXG65316.1"/>
    </source>
</evidence>
<reference evidence="3" key="1">
    <citation type="journal article" date="2019" name="Gigascience">
        <title>De novo genome assembly of the endangered Acer yangbiense, a plant species with extremely small populations endemic to Yunnan Province, China.</title>
        <authorList>
            <person name="Yang J."/>
            <person name="Wariss H.M."/>
            <person name="Tao L."/>
            <person name="Zhang R."/>
            <person name="Yun Q."/>
            <person name="Hollingsworth P."/>
            <person name="Dao Z."/>
            <person name="Luo G."/>
            <person name="Guo H."/>
            <person name="Ma Y."/>
            <person name="Sun W."/>
        </authorList>
    </citation>
    <scope>NUCLEOTIDE SEQUENCE [LARGE SCALE GENOMIC DNA]</scope>
    <source>
        <strain evidence="3">cv. Malutang</strain>
    </source>
</reference>
<keyword evidence="3" id="KW-1185">Reference proteome</keyword>
<sequence length="221" mass="25329">MLKEGAKEYNHQNAEQSKVLNTPGAEKQTKIELSDTLRQELDIESNNNHNWILQVSREEEIQSLNNSSIQADVSSNEVVEGNLRKWQPFRRRHILDGYSTEAVADVSSFGVDGIRAIFKFVEWADELYVKEMGKLRKSYALRDSFTKPDNHSSLLLLIWTLPCGHRFSKSVFCGCLEARGPGSWIAGSGRCLLERLNLSFQGHLHLWMEMTISVLSWRFKN</sequence>
<dbReference type="EMBL" id="VAHF01000003">
    <property type="protein sequence ID" value="TXG65316.1"/>
    <property type="molecule type" value="Genomic_DNA"/>
</dbReference>
<proteinExistence type="predicted"/>
<protein>
    <submittedName>
        <fullName evidence="2">Uncharacterized protein</fullName>
    </submittedName>
</protein>
<feature type="compositionally biased region" description="Polar residues" evidence="1">
    <location>
        <begin position="11"/>
        <end position="20"/>
    </location>
</feature>
<evidence type="ECO:0000256" key="1">
    <source>
        <dbReference type="SAM" id="MobiDB-lite"/>
    </source>
</evidence>
<dbReference type="Proteomes" id="UP000323000">
    <property type="component" value="Chromosome 3"/>
</dbReference>
<organism evidence="2 3">
    <name type="scientific">Acer yangbiense</name>
    <dbReference type="NCBI Taxonomy" id="1000413"/>
    <lineage>
        <taxon>Eukaryota</taxon>
        <taxon>Viridiplantae</taxon>
        <taxon>Streptophyta</taxon>
        <taxon>Embryophyta</taxon>
        <taxon>Tracheophyta</taxon>
        <taxon>Spermatophyta</taxon>
        <taxon>Magnoliopsida</taxon>
        <taxon>eudicotyledons</taxon>
        <taxon>Gunneridae</taxon>
        <taxon>Pentapetalae</taxon>
        <taxon>rosids</taxon>
        <taxon>malvids</taxon>
        <taxon>Sapindales</taxon>
        <taxon>Sapindaceae</taxon>
        <taxon>Hippocastanoideae</taxon>
        <taxon>Acereae</taxon>
        <taxon>Acer</taxon>
    </lineage>
</organism>
<gene>
    <name evidence="2" type="ORF">EZV62_006591</name>
</gene>
<feature type="region of interest" description="Disordered" evidence="1">
    <location>
        <begin position="1"/>
        <end position="30"/>
    </location>
</feature>
<feature type="compositionally biased region" description="Basic and acidic residues" evidence="1">
    <location>
        <begin position="1"/>
        <end position="10"/>
    </location>
</feature>
<accession>A0A5C7IA96</accession>
<dbReference type="OrthoDB" id="1789694at2759"/>
<dbReference type="AlphaFoldDB" id="A0A5C7IA96"/>
<evidence type="ECO:0000313" key="3">
    <source>
        <dbReference type="Proteomes" id="UP000323000"/>
    </source>
</evidence>